<dbReference type="PANTHER" id="PTHR35805:SF1">
    <property type="entry name" value="ASPARTATE CARBAMOYLTRANSFERASE REGULATORY CHAIN"/>
    <property type="match status" value="1"/>
</dbReference>
<sequence>MLNIGGLNQGIVIDHIQAGGAMKIYEYLNLEKLDCSVAIIKNAKSNKMGKKDIIKIEGDLDIDLNVLGVLDHNITINIIKNAEIVEKHQLSLPETVTNIIKCKNPRCITSIEQELPHKFKLTDRKNRIYRCIYCESKFKGN</sequence>
<dbReference type="InterPro" id="IPR002801">
    <property type="entry name" value="Asp_carbamoylTrfase_reg"/>
</dbReference>
<dbReference type="PANTHER" id="PTHR35805">
    <property type="entry name" value="ASPARTATE CARBAMOYLTRANSFERASE REGULATORY CHAIN"/>
    <property type="match status" value="1"/>
</dbReference>
<dbReference type="SUPFAM" id="SSF54893">
    <property type="entry name" value="Aspartate carbamoyltransferase, Regulatory-chain, N-terminal domain"/>
    <property type="match status" value="1"/>
</dbReference>
<evidence type="ECO:0000256" key="3">
    <source>
        <dbReference type="ARBA" id="ARBA00022975"/>
    </source>
</evidence>
<dbReference type="Gene3D" id="3.30.70.140">
    <property type="entry name" value="Aspartate carbamoyltransferase regulatory subunit, N-terminal domain"/>
    <property type="match status" value="1"/>
</dbReference>
<dbReference type="NCBIfam" id="NF002063">
    <property type="entry name" value="PRK00893.1-3"/>
    <property type="match status" value="1"/>
</dbReference>
<name>A0ABR7MZN4_9FIRM</name>
<feature type="domain" description="Aspartate carbamoyltransferase regulatory subunit N-terminal" evidence="4">
    <location>
        <begin position="2"/>
        <end position="90"/>
    </location>
</feature>
<dbReference type="EMBL" id="JACRSX010000003">
    <property type="protein sequence ID" value="MBC8561820.1"/>
    <property type="molecule type" value="Genomic_DNA"/>
</dbReference>
<evidence type="ECO:0000256" key="2">
    <source>
        <dbReference type="ARBA" id="ARBA00022833"/>
    </source>
</evidence>
<dbReference type="InterPro" id="IPR020542">
    <property type="entry name" value="Asp_carbamoyltrfase_reg_C"/>
</dbReference>
<reference evidence="6 7" key="1">
    <citation type="submission" date="2020-08" db="EMBL/GenBank/DDBJ databases">
        <title>Genome public.</title>
        <authorList>
            <person name="Liu C."/>
            <person name="Sun Q."/>
        </authorList>
    </citation>
    <scope>NUCLEOTIDE SEQUENCE [LARGE SCALE GENOMIC DNA]</scope>
    <source>
        <strain evidence="6 7">NSJ-37</strain>
    </source>
</reference>
<evidence type="ECO:0000259" key="4">
    <source>
        <dbReference type="Pfam" id="PF01948"/>
    </source>
</evidence>
<dbReference type="InterPro" id="IPR020545">
    <property type="entry name" value="Asp_carbamoyltransf_reg_N"/>
</dbReference>
<dbReference type="Proteomes" id="UP000606193">
    <property type="component" value="Unassembled WGS sequence"/>
</dbReference>
<keyword evidence="1" id="KW-0479">Metal-binding</keyword>
<keyword evidence="7" id="KW-1185">Reference proteome</keyword>
<keyword evidence="2" id="KW-0862">Zinc</keyword>
<evidence type="ECO:0000256" key="1">
    <source>
        <dbReference type="ARBA" id="ARBA00022723"/>
    </source>
</evidence>
<gene>
    <name evidence="6" type="ORF">H8704_04115</name>
</gene>
<evidence type="ECO:0000259" key="5">
    <source>
        <dbReference type="Pfam" id="PF02748"/>
    </source>
</evidence>
<dbReference type="RefSeq" id="WP_022464825.1">
    <property type="nucleotide sequence ID" value="NZ_JACRSX010000003.1"/>
</dbReference>
<organism evidence="6 7">
    <name type="scientific">Jutongia huaianensis</name>
    <dbReference type="NCBI Taxonomy" id="2763668"/>
    <lineage>
        <taxon>Bacteria</taxon>
        <taxon>Bacillati</taxon>
        <taxon>Bacillota</taxon>
        <taxon>Clostridia</taxon>
        <taxon>Lachnospirales</taxon>
        <taxon>Lachnospiraceae</taxon>
        <taxon>Jutongia</taxon>
    </lineage>
</organism>
<evidence type="ECO:0000313" key="7">
    <source>
        <dbReference type="Proteomes" id="UP000606193"/>
    </source>
</evidence>
<dbReference type="Gene3D" id="2.30.30.20">
    <property type="entry name" value="Aspartate carbamoyltransferase regulatory subunit, C-terminal domain"/>
    <property type="match status" value="1"/>
</dbReference>
<evidence type="ECO:0000313" key="6">
    <source>
        <dbReference type="EMBL" id="MBC8561820.1"/>
    </source>
</evidence>
<dbReference type="SUPFAM" id="SSF57825">
    <property type="entry name" value="Aspartate carbamoyltransferase, Regulatory-chain, C-terminal domain"/>
    <property type="match status" value="1"/>
</dbReference>
<feature type="domain" description="Aspartate carbamoyltransferase regulatory subunit C-terminal" evidence="5">
    <location>
        <begin position="96"/>
        <end position="139"/>
    </location>
</feature>
<dbReference type="Pfam" id="PF01948">
    <property type="entry name" value="PyrI"/>
    <property type="match status" value="1"/>
</dbReference>
<accession>A0ABR7MZN4</accession>
<dbReference type="Pfam" id="PF02748">
    <property type="entry name" value="PyrI_C"/>
    <property type="match status" value="1"/>
</dbReference>
<proteinExistence type="predicted"/>
<keyword evidence="3" id="KW-0665">Pyrimidine biosynthesis</keyword>
<comment type="caution">
    <text evidence="6">The sequence shown here is derived from an EMBL/GenBank/DDBJ whole genome shotgun (WGS) entry which is preliminary data.</text>
</comment>
<dbReference type="InterPro" id="IPR036792">
    <property type="entry name" value="Asp_carbatrfase_reg_C_sf"/>
</dbReference>
<protein>
    <submittedName>
        <fullName evidence="6">Aspartate carbamoyltransferase regulatory subunit</fullName>
    </submittedName>
</protein>
<dbReference type="InterPro" id="IPR036793">
    <property type="entry name" value="Asp_carbatrfase_reg_N_sf"/>
</dbReference>